<dbReference type="AlphaFoldDB" id="A0A8H8DFV5"/>
<evidence type="ECO:0000256" key="3">
    <source>
        <dbReference type="PROSITE-ProRule" id="PRU10007"/>
    </source>
</evidence>
<evidence type="ECO:0000259" key="6">
    <source>
        <dbReference type="Pfam" id="PF00171"/>
    </source>
</evidence>
<dbReference type="GO" id="GO:0006081">
    <property type="term" value="P:aldehyde metabolic process"/>
    <property type="evidence" value="ECO:0007669"/>
    <property type="project" value="InterPro"/>
</dbReference>
<dbReference type="Proteomes" id="UP000673691">
    <property type="component" value="Unassembled WGS sequence"/>
</dbReference>
<evidence type="ECO:0000256" key="4">
    <source>
        <dbReference type="RuleBase" id="RU003345"/>
    </source>
</evidence>
<dbReference type="Pfam" id="PF00171">
    <property type="entry name" value="Aldedh"/>
    <property type="match status" value="1"/>
</dbReference>
<keyword evidence="5" id="KW-1133">Transmembrane helix</keyword>
<keyword evidence="2 4" id="KW-0560">Oxidoreductase</keyword>
<dbReference type="Gene3D" id="3.40.605.10">
    <property type="entry name" value="Aldehyde Dehydrogenase, Chain A, domain 1"/>
    <property type="match status" value="2"/>
</dbReference>
<evidence type="ECO:0000256" key="5">
    <source>
        <dbReference type="SAM" id="Phobius"/>
    </source>
</evidence>
<dbReference type="InterPro" id="IPR029510">
    <property type="entry name" value="Ald_DH_CS_GLU"/>
</dbReference>
<evidence type="ECO:0000256" key="1">
    <source>
        <dbReference type="ARBA" id="ARBA00009986"/>
    </source>
</evidence>
<reference evidence="7 8" key="1">
    <citation type="journal article" name="Sci. Rep.">
        <title>Genome-scale phylogenetic analyses confirm Olpidium as the closest living zoosporic fungus to the non-flagellated, terrestrial fungi.</title>
        <authorList>
            <person name="Chang Y."/>
            <person name="Rochon D."/>
            <person name="Sekimoto S."/>
            <person name="Wang Y."/>
            <person name="Chovatia M."/>
            <person name="Sandor L."/>
            <person name="Salamov A."/>
            <person name="Grigoriev I.V."/>
            <person name="Stajich J.E."/>
            <person name="Spatafora J.W."/>
        </authorList>
    </citation>
    <scope>NUCLEOTIDE SEQUENCE [LARGE SCALE GENOMIC DNA]</scope>
    <source>
        <strain evidence="7">S191</strain>
    </source>
</reference>
<evidence type="ECO:0000313" key="7">
    <source>
        <dbReference type="EMBL" id="KAG5457074.1"/>
    </source>
</evidence>
<feature type="transmembrane region" description="Helical" evidence="5">
    <location>
        <begin position="299"/>
        <end position="320"/>
    </location>
</feature>
<dbReference type="InterPro" id="IPR015590">
    <property type="entry name" value="Aldehyde_DH_dom"/>
</dbReference>
<gene>
    <name evidence="7" type="ORF">BJ554DRAFT_3009</name>
</gene>
<dbReference type="OrthoDB" id="440325at2759"/>
<accession>A0A8H8DFV5</accession>
<sequence length="325" mass="35542">MTAAAKHLTPVTLELGGKSPCFVDKDSDLELAARRIAWGKCVNAGQTLFGDDPHVSGRFAHIVNEHHYERLLSIFNSQLSSVSITADVVQVGDPNKHDLFFPFAAFKVHGNAADGFESVARENPAMRDENFGPILPIVEVERVEDGIDFSSSAQRVSSRPTPLALYVFSGNPSSKFVRTILDRTNSGGVCVNDTLMHLAGELAFVLSSFELSGSQPALPGLPFGGVGPSGMGRYRGKHGFDAFSHDRAVLVRSQSRLVEAAMKLRYAPYTDRRTDLVKWLVFGIRNTELSWFGRVVTRYWWSVLKSTVVAAAYVAVGVTIGRRLA</sequence>
<keyword evidence="8" id="KW-1185">Reference proteome</keyword>
<dbReference type="EMBL" id="JAEFCI010010677">
    <property type="protein sequence ID" value="KAG5457074.1"/>
    <property type="molecule type" value="Genomic_DNA"/>
</dbReference>
<dbReference type="InterPro" id="IPR016161">
    <property type="entry name" value="Ald_DH/histidinol_DH"/>
</dbReference>
<keyword evidence="5" id="KW-0472">Membrane</keyword>
<evidence type="ECO:0000313" key="8">
    <source>
        <dbReference type="Proteomes" id="UP000673691"/>
    </source>
</evidence>
<keyword evidence="5" id="KW-0812">Transmembrane</keyword>
<dbReference type="GO" id="GO:0005737">
    <property type="term" value="C:cytoplasm"/>
    <property type="evidence" value="ECO:0007669"/>
    <property type="project" value="TreeGrafter"/>
</dbReference>
<dbReference type="PANTHER" id="PTHR43570">
    <property type="entry name" value="ALDEHYDE DEHYDROGENASE"/>
    <property type="match status" value="1"/>
</dbReference>
<protein>
    <submittedName>
        <fullName evidence="7">Aldehyde dehydrogenase 3 family, member A2, isoform CRA_c</fullName>
    </submittedName>
</protein>
<dbReference type="PANTHER" id="PTHR43570:SF16">
    <property type="entry name" value="ALDEHYDE DEHYDROGENASE TYPE III, ISOFORM Q"/>
    <property type="match status" value="1"/>
</dbReference>
<feature type="active site" evidence="3">
    <location>
        <position position="14"/>
    </location>
</feature>
<dbReference type="InterPro" id="IPR012394">
    <property type="entry name" value="Aldehyde_DH_NAD(P)"/>
</dbReference>
<proteinExistence type="inferred from homology"/>
<organism evidence="7 8">
    <name type="scientific">Olpidium bornovanus</name>
    <dbReference type="NCBI Taxonomy" id="278681"/>
    <lineage>
        <taxon>Eukaryota</taxon>
        <taxon>Fungi</taxon>
        <taxon>Fungi incertae sedis</taxon>
        <taxon>Olpidiomycota</taxon>
        <taxon>Olpidiomycotina</taxon>
        <taxon>Olpidiomycetes</taxon>
        <taxon>Olpidiales</taxon>
        <taxon>Olpidiaceae</taxon>
        <taxon>Olpidium</taxon>
    </lineage>
</organism>
<dbReference type="InterPro" id="IPR016163">
    <property type="entry name" value="Ald_DH_C"/>
</dbReference>
<name>A0A8H8DFV5_9FUNG</name>
<dbReference type="SUPFAM" id="SSF53720">
    <property type="entry name" value="ALDH-like"/>
    <property type="match status" value="1"/>
</dbReference>
<dbReference type="InterPro" id="IPR016162">
    <property type="entry name" value="Ald_DH_N"/>
</dbReference>
<comment type="caution">
    <text evidence="7">The sequence shown here is derived from an EMBL/GenBank/DDBJ whole genome shotgun (WGS) entry which is preliminary data.</text>
</comment>
<dbReference type="Gene3D" id="3.40.309.10">
    <property type="entry name" value="Aldehyde Dehydrogenase, Chain A, domain 2"/>
    <property type="match status" value="2"/>
</dbReference>
<feature type="domain" description="Aldehyde dehydrogenase" evidence="6">
    <location>
        <begin position="2"/>
        <end position="47"/>
    </location>
</feature>
<dbReference type="PROSITE" id="PS00687">
    <property type="entry name" value="ALDEHYDE_DEHYDR_GLU"/>
    <property type="match status" value="1"/>
</dbReference>
<evidence type="ECO:0000256" key="2">
    <source>
        <dbReference type="ARBA" id="ARBA00023002"/>
    </source>
</evidence>
<dbReference type="GO" id="GO:0004029">
    <property type="term" value="F:aldehyde dehydrogenase (NAD+) activity"/>
    <property type="evidence" value="ECO:0007669"/>
    <property type="project" value="TreeGrafter"/>
</dbReference>
<comment type="similarity">
    <text evidence="1 4">Belongs to the aldehyde dehydrogenase family.</text>
</comment>